<dbReference type="Proteomes" id="UP001381693">
    <property type="component" value="Unassembled WGS sequence"/>
</dbReference>
<feature type="compositionally biased region" description="Polar residues" evidence="1">
    <location>
        <begin position="23"/>
        <end position="34"/>
    </location>
</feature>
<sequence length="257" mass="28901">MQDKEELKVVSDTEGYDGGQESADVNSEYSGATGGDSNRNMNYDYWGICEVKVKNGDRAVACEISVRSIEGGPRIEFKCFPTCIRIQFVSCQKRNSALQRSKQENHNYWVNKSSHSATWYREATKLEPSPVSKYTPRSLAVTIARLRLGYKCCWEIIENPRKECAHCRKTTDKALLHYLLECPKTNSLRNGLNMEPQHPNATVHAAKIVKDILDNMDTHLTTLETFEPPRDEIGSSKALTAAGLILSLQIVKPLCSE</sequence>
<comment type="caution">
    <text evidence="2">The sequence shown here is derived from an EMBL/GenBank/DDBJ whole genome shotgun (WGS) entry which is preliminary data.</text>
</comment>
<protein>
    <submittedName>
        <fullName evidence="2">Uncharacterized protein</fullName>
    </submittedName>
</protein>
<keyword evidence="3" id="KW-1185">Reference proteome</keyword>
<accession>A0AAN8XCY4</accession>
<evidence type="ECO:0000256" key="1">
    <source>
        <dbReference type="SAM" id="MobiDB-lite"/>
    </source>
</evidence>
<gene>
    <name evidence="2" type="ORF">SK128_001794</name>
</gene>
<feature type="region of interest" description="Disordered" evidence="1">
    <location>
        <begin position="1"/>
        <end position="34"/>
    </location>
</feature>
<name>A0AAN8XCY4_HALRR</name>
<proteinExistence type="predicted"/>
<evidence type="ECO:0000313" key="2">
    <source>
        <dbReference type="EMBL" id="KAK7079188.1"/>
    </source>
</evidence>
<feature type="compositionally biased region" description="Basic and acidic residues" evidence="1">
    <location>
        <begin position="1"/>
        <end position="11"/>
    </location>
</feature>
<dbReference type="EMBL" id="JAXCGZ010007566">
    <property type="protein sequence ID" value="KAK7079188.1"/>
    <property type="molecule type" value="Genomic_DNA"/>
</dbReference>
<dbReference type="AlphaFoldDB" id="A0AAN8XCY4"/>
<organism evidence="2 3">
    <name type="scientific">Halocaridina rubra</name>
    <name type="common">Hawaiian red shrimp</name>
    <dbReference type="NCBI Taxonomy" id="373956"/>
    <lineage>
        <taxon>Eukaryota</taxon>
        <taxon>Metazoa</taxon>
        <taxon>Ecdysozoa</taxon>
        <taxon>Arthropoda</taxon>
        <taxon>Crustacea</taxon>
        <taxon>Multicrustacea</taxon>
        <taxon>Malacostraca</taxon>
        <taxon>Eumalacostraca</taxon>
        <taxon>Eucarida</taxon>
        <taxon>Decapoda</taxon>
        <taxon>Pleocyemata</taxon>
        <taxon>Caridea</taxon>
        <taxon>Atyoidea</taxon>
        <taxon>Atyidae</taxon>
        <taxon>Halocaridina</taxon>
    </lineage>
</organism>
<evidence type="ECO:0000313" key="3">
    <source>
        <dbReference type="Proteomes" id="UP001381693"/>
    </source>
</evidence>
<reference evidence="2 3" key="1">
    <citation type="submission" date="2023-11" db="EMBL/GenBank/DDBJ databases">
        <title>Halocaridina rubra genome assembly.</title>
        <authorList>
            <person name="Smith C."/>
        </authorList>
    </citation>
    <scope>NUCLEOTIDE SEQUENCE [LARGE SCALE GENOMIC DNA]</scope>
    <source>
        <strain evidence="2">EP-1</strain>
        <tissue evidence="2">Whole</tissue>
    </source>
</reference>